<evidence type="ECO:0000313" key="1">
    <source>
        <dbReference type="EMBL" id="KAH0902120.1"/>
    </source>
</evidence>
<evidence type="ECO:0000313" key="2">
    <source>
        <dbReference type="Proteomes" id="UP000824890"/>
    </source>
</evidence>
<name>A0ABQ8BBB2_BRANA</name>
<reference evidence="1 2" key="1">
    <citation type="submission" date="2021-05" db="EMBL/GenBank/DDBJ databases">
        <title>Genome Assembly of Synthetic Allotetraploid Brassica napus Reveals Homoeologous Exchanges between Subgenomes.</title>
        <authorList>
            <person name="Davis J.T."/>
        </authorList>
    </citation>
    <scope>NUCLEOTIDE SEQUENCE [LARGE SCALE GENOMIC DNA]</scope>
    <source>
        <strain evidence="2">cv. Da-Ae</strain>
        <tissue evidence="1">Seedling</tissue>
    </source>
</reference>
<proteinExistence type="predicted"/>
<feature type="non-terminal residue" evidence="1">
    <location>
        <position position="1"/>
    </location>
</feature>
<protein>
    <submittedName>
        <fullName evidence="1">Uncharacterized protein</fullName>
    </submittedName>
</protein>
<dbReference type="Proteomes" id="UP000824890">
    <property type="component" value="Unassembled WGS sequence"/>
</dbReference>
<accession>A0ABQ8BBB2</accession>
<dbReference type="EMBL" id="JAGKQM010000011">
    <property type="protein sequence ID" value="KAH0902120.1"/>
    <property type="molecule type" value="Genomic_DNA"/>
</dbReference>
<sequence>TQPELYLFYFPFFSSSLPSSKNLSPLSHHITSLPLCHWLVDLFINPLNPNKMLSLCHLHSPLVKTLFTAKIYGEYSGSVSFCMP</sequence>
<comment type="caution">
    <text evidence="1">The sequence shown here is derived from an EMBL/GenBank/DDBJ whole genome shotgun (WGS) entry which is preliminary data.</text>
</comment>
<gene>
    <name evidence="1" type="ORF">HID58_041623</name>
</gene>
<organism evidence="1 2">
    <name type="scientific">Brassica napus</name>
    <name type="common">Rape</name>
    <dbReference type="NCBI Taxonomy" id="3708"/>
    <lineage>
        <taxon>Eukaryota</taxon>
        <taxon>Viridiplantae</taxon>
        <taxon>Streptophyta</taxon>
        <taxon>Embryophyta</taxon>
        <taxon>Tracheophyta</taxon>
        <taxon>Spermatophyta</taxon>
        <taxon>Magnoliopsida</taxon>
        <taxon>eudicotyledons</taxon>
        <taxon>Gunneridae</taxon>
        <taxon>Pentapetalae</taxon>
        <taxon>rosids</taxon>
        <taxon>malvids</taxon>
        <taxon>Brassicales</taxon>
        <taxon>Brassicaceae</taxon>
        <taxon>Brassiceae</taxon>
        <taxon>Brassica</taxon>
    </lineage>
</organism>
<keyword evidence="2" id="KW-1185">Reference proteome</keyword>